<protein>
    <recommendedName>
        <fullName evidence="4">K Homology domain-containing protein</fullName>
    </recommendedName>
</protein>
<feature type="domain" description="K Homology" evidence="4">
    <location>
        <begin position="77"/>
        <end position="152"/>
    </location>
</feature>
<dbReference type="SUPFAM" id="SSF54791">
    <property type="entry name" value="Eukaryotic type KH-domain (KH-domain type I)"/>
    <property type="match status" value="3"/>
</dbReference>
<dbReference type="AlphaFoldDB" id="A0A7I8JI38"/>
<evidence type="ECO:0000256" key="3">
    <source>
        <dbReference type="SAM" id="MobiDB-lite"/>
    </source>
</evidence>
<dbReference type="EMBL" id="CACRZD030000013">
    <property type="protein sequence ID" value="CAA6669780.1"/>
    <property type="molecule type" value="Genomic_DNA"/>
</dbReference>
<dbReference type="Pfam" id="PF00013">
    <property type="entry name" value="KH_1"/>
    <property type="match status" value="2"/>
</dbReference>
<gene>
    <name evidence="5" type="ORF">SI7747_13016183</name>
</gene>
<dbReference type="InterPro" id="IPR004088">
    <property type="entry name" value="KH_dom_type_1"/>
</dbReference>
<dbReference type="InterPro" id="IPR036612">
    <property type="entry name" value="KH_dom_type_1_sf"/>
</dbReference>
<dbReference type="GO" id="GO:0003723">
    <property type="term" value="F:RNA binding"/>
    <property type="evidence" value="ECO:0007669"/>
    <property type="project" value="UniProtKB-UniRule"/>
</dbReference>
<keyword evidence="2" id="KW-0694">RNA-binding</keyword>
<dbReference type="InterPro" id="IPR004087">
    <property type="entry name" value="KH_dom"/>
</dbReference>
<dbReference type="Proteomes" id="UP001189122">
    <property type="component" value="Unassembled WGS sequence"/>
</dbReference>
<feature type="compositionally biased region" description="Polar residues" evidence="3">
    <location>
        <begin position="169"/>
        <end position="178"/>
    </location>
</feature>
<organism evidence="5">
    <name type="scientific">Spirodela intermedia</name>
    <name type="common">Intermediate duckweed</name>
    <dbReference type="NCBI Taxonomy" id="51605"/>
    <lineage>
        <taxon>Eukaryota</taxon>
        <taxon>Viridiplantae</taxon>
        <taxon>Streptophyta</taxon>
        <taxon>Embryophyta</taxon>
        <taxon>Tracheophyta</taxon>
        <taxon>Spermatophyta</taxon>
        <taxon>Magnoliopsida</taxon>
        <taxon>Liliopsida</taxon>
        <taxon>Araceae</taxon>
        <taxon>Lemnoideae</taxon>
        <taxon>Spirodela</taxon>
    </lineage>
</organism>
<evidence type="ECO:0000259" key="4">
    <source>
        <dbReference type="SMART" id="SM00322"/>
    </source>
</evidence>
<accession>A0A7I8JI38</accession>
<evidence type="ECO:0000313" key="5">
    <source>
        <dbReference type="EMBL" id="CAA2630537.1"/>
    </source>
</evidence>
<evidence type="ECO:0000256" key="1">
    <source>
        <dbReference type="ARBA" id="ARBA00022737"/>
    </source>
</evidence>
<feature type="domain" description="K Homology" evidence="4">
    <location>
        <begin position="255"/>
        <end position="325"/>
    </location>
</feature>
<dbReference type="Gene3D" id="3.30.1370.10">
    <property type="entry name" value="K Homology domain, type 1"/>
    <property type="match status" value="1"/>
</dbReference>
<evidence type="ECO:0000313" key="6">
    <source>
        <dbReference type="Proteomes" id="UP001189122"/>
    </source>
</evidence>
<dbReference type="Gene3D" id="3.30.310.210">
    <property type="match status" value="1"/>
</dbReference>
<keyword evidence="6" id="KW-1185">Reference proteome</keyword>
<keyword evidence="1" id="KW-0677">Repeat</keyword>
<evidence type="ECO:0000256" key="2">
    <source>
        <dbReference type="PROSITE-ProRule" id="PRU00117"/>
    </source>
</evidence>
<name>A0A7I8JI38_SPIIN</name>
<sequence length="394" mass="41066">MIVPGELVKKMCEETRARVRILEGPIGTSDRIVLISGREEPEAEISPAMDAAIRVFKRVNGISDGEDGTPSAPAGSAVCSVRFLVASSQAISLIGKGGVLIKSIQEGSGATIRVLSGEDVPFYAGSDERIIEMQGHPLKVLKALEGVVGHLRKFLVDHSVISLFEKSHSSSATSGTQDRVSDAWSDKGSSLMQTSQMGMGSDYSHPSQRDSLYFDREAAIDSRMQHSGLSLYGQDPAISGLGPSGLSRTSGAFVTQITRTMQIPLAYAEDIIGIGGKNIAYIRRSSGAIVTLQEGRGLPDEMMIEIKGTAPQVQAAQQLIHEFMGGRKESVGGGYGGGYGGGSGLDSGMRSYSQLSSTYPSLASQSYGGGYGSSGAGRGGGGGGGGGGYGSYRY</sequence>
<reference evidence="5 6" key="1">
    <citation type="submission" date="2019-12" db="EMBL/GenBank/DDBJ databases">
        <authorList>
            <person name="Scholz U."/>
            <person name="Mascher M."/>
            <person name="Fiebig A."/>
        </authorList>
    </citation>
    <scope>NUCLEOTIDE SEQUENCE</scope>
</reference>
<dbReference type="EMBL" id="LR743600">
    <property type="protein sequence ID" value="CAA2630537.1"/>
    <property type="molecule type" value="Genomic_DNA"/>
</dbReference>
<proteinExistence type="predicted"/>
<dbReference type="SMART" id="SM00322">
    <property type="entry name" value="KH"/>
    <property type="match status" value="2"/>
</dbReference>
<dbReference type="PANTHER" id="PTHR10288">
    <property type="entry name" value="KH DOMAIN CONTAINING RNA BINDING PROTEIN"/>
    <property type="match status" value="1"/>
</dbReference>
<dbReference type="CDD" id="cd22460">
    <property type="entry name" value="KH-I_PEPPER_rpt2_like"/>
    <property type="match status" value="1"/>
</dbReference>
<dbReference type="PROSITE" id="PS50084">
    <property type="entry name" value="KH_TYPE_1"/>
    <property type="match status" value="2"/>
</dbReference>
<feature type="region of interest" description="Disordered" evidence="3">
    <location>
        <begin position="167"/>
        <end position="187"/>
    </location>
</feature>